<evidence type="ECO:0000259" key="6">
    <source>
        <dbReference type="Pfam" id="PF02350"/>
    </source>
</evidence>
<comment type="catalytic activity">
    <reaction evidence="2">
        <text>UDP-N-acetyl-alpha-D-glucosamine = UDP-N-acetyl-alpha-D-mannosamine</text>
        <dbReference type="Rhea" id="RHEA:17213"/>
        <dbReference type="ChEBI" id="CHEBI:57705"/>
        <dbReference type="ChEBI" id="CHEBI:68623"/>
        <dbReference type="EC" id="5.1.3.14"/>
    </reaction>
</comment>
<dbReference type="InterPro" id="IPR029767">
    <property type="entry name" value="WecB-like"/>
</dbReference>
<gene>
    <name evidence="7" type="ORF">CU041_01915</name>
</gene>
<evidence type="ECO:0000256" key="5">
    <source>
        <dbReference type="RuleBase" id="RU003513"/>
    </source>
</evidence>
<dbReference type="NCBIfam" id="TIGR00236">
    <property type="entry name" value="wecB"/>
    <property type="match status" value="1"/>
</dbReference>
<dbReference type="PANTHER" id="PTHR43174">
    <property type="entry name" value="UDP-N-ACETYLGLUCOSAMINE 2-EPIMERASE"/>
    <property type="match status" value="1"/>
</dbReference>
<feature type="domain" description="UDP-N-acetylglucosamine 2-epimerase" evidence="6">
    <location>
        <begin position="50"/>
        <end position="382"/>
    </location>
</feature>
<dbReference type="InterPro" id="IPR003331">
    <property type="entry name" value="UDP_GlcNAc_Epimerase_2_dom"/>
</dbReference>
<keyword evidence="1 5" id="KW-0413">Isomerase</keyword>
<evidence type="ECO:0000256" key="4">
    <source>
        <dbReference type="ARBA" id="ARBA00038858"/>
    </source>
</evidence>
<evidence type="ECO:0000313" key="8">
    <source>
        <dbReference type="Proteomes" id="UP000233365"/>
    </source>
</evidence>
<evidence type="ECO:0000256" key="2">
    <source>
        <dbReference type="ARBA" id="ARBA00036080"/>
    </source>
</evidence>
<evidence type="ECO:0000256" key="3">
    <source>
        <dbReference type="ARBA" id="ARBA00038209"/>
    </source>
</evidence>
<dbReference type="Gene3D" id="3.40.50.2000">
    <property type="entry name" value="Glycogen Phosphorylase B"/>
    <property type="match status" value="2"/>
</dbReference>
<dbReference type="EMBL" id="PGTS01000001">
    <property type="protein sequence ID" value="PKR52385.1"/>
    <property type="molecule type" value="Genomic_DNA"/>
</dbReference>
<organism evidence="7 8">
    <name type="scientific">Thalassospira povalilytica</name>
    <dbReference type="NCBI Taxonomy" id="732237"/>
    <lineage>
        <taxon>Bacteria</taxon>
        <taxon>Pseudomonadati</taxon>
        <taxon>Pseudomonadota</taxon>
        <taxon>Alphaproteobacteria</taxon>
        <taxon>Rhodospirillales</taxon>
        <taxon>Thalassospiraceae</taxon>
        <taxon>Thalassospira</taxon>
    </lineage>
</organism>
<name>A0ABX4RDC3_9PROT</name>
<dbReference type="Proteomes" id="UP000233365">
    <property type="component" value="Unassembled WGS sequence"/>
</dbReference>
<reference evidence="7 8" key="1">
    <citation type="submission" date="2017-11" db="EMBL/GenBank/DDBJ databases">
        <title>Biodiversity and function of Thalassospira species in the particle-attached aromatic-hydrocarbon-degrading consortia from the surface seawater of the China South Sea.</title>
        <authorList>
            <person name="Dong C."/>
            <person name="Liu R."/>
            <person name="Shao Z."/>
        </authorList>
    </citation>
    <scope>NUCLEOTIDE SEQUENCE [LARGE SCALE GENOMIC DNA]</scope>
    <source>
        <strain evidence="7 8">139Z-12</strain>
    </source>
</reference>
<dbReference type="Pfam" id="PF02350">
    <property type="entry name" value="Epimerase_2"/>
    <property type="match status" value="1"/>
</dbReference>
<keyword evidence="8" id="KW-1185">Reference proteome</keyword>
<accession>A0ABX4RDC3</accession>
<comment type="similarity">
    <text evidence="3 5">Belongs to the UDP-N-acetylglucosamine 2-epimerase family.</text>
</comment>
<dbReference type="PANTHER" id="PTHR43174:SF2">
    <property type="entry name" value="UDP-N-ACETYLGLUCOSAMINE 2-EPIMERASE"/>
    <property type="match status" value="1"/>
</dbReference>
<dbReference type="CDD" id="cd03786">
    <property type="entry name" value="GTB_UDP-GlcNAc_2-Epimerase"/>
    <property type="match status" value="1"/>
</dbReference>
<evidence type="ECO:0000313" key="7">
    <source>
        <dbReference type="EMBL" id="PKR52385.1"/>
    </source>
</evidence>
<sequence>MPKAYRPLSSKVSNMSKIAVIFGTRPELIKLSPVVNALRQRIGDDAISTYSTGQHRELLAQAQLCLDTPIDVNFDVMTHAQSTSDVLAKTVTLLEAEFTQKRPELVVVQGDTMTAFAGAMASFLNKIPLVHVEAGLRTLDQENPWPEEGLRQMIARVTTLHLAPTPGARANLMREGIPSEKIHVVGNPGIDKLVALRNAPKSPAKEKSSLTKGRTKLVLITMHRREAFDGGLDHFCDELQKTLRMHSNCMFIWPLHPNPAVRDVVRKHFSDDEEFPNLCLTEPFPYEEMISVLPLADLVISDSGGMQEEAPYCGVPIIVVRDITERPEIIELGLGHIAGSRALDLSEHVSGFLDTPLDPNAIVTWQKLQGQGRSSVQIAELLAKLVS</sequence>
<proteinExistence type="inferred from homology"/>
<evidence type="ECO:0000256" key="1">
    <source>
        <dbReference type="ARBA" id="ARBA00023235"/>
    </source>
</evidence>
<dbReference type="EC" id="5.1.3.14" evidence="4"/>
<dbReference type="SUPFAM" id="SSF53756">
    <property type="entry name" value="UDP-Glycosyltransferase/glycogen phosphorylase"/>
    <property type="match status" value="1"/>
</dbReference>
<comment type="caution">
    <text evidence="7">The sequence shown here is derived from an EMBL/GenBank/DDBJ whole genome shotgun (WGS) entry which is preliminary data.</text>
</comment>
<protein>
    <recommendedName>
        <fullName evidence="4">UDP-N-acetylglucosamine 2-epimerase (non-hydrolyzing)</fullName>
        <ecNumber evidence="4">5.1.3.14</ecNumber>
    </recommendedName>
</protein>